<dbReference type="InterPro" id="IPR005301">
    <property type="entry name" value="MOB_kinase_act_fam"/>
</dbReference>
<dbReference type="InterPro" id="IPR003107">
    <property type="entry name" value="HAT"/>
</dbReference>
<feature type="binding site" evidence="6">
    <location>
        <position position="1030"/>
    </location>
    <ligand>
        <name>Zn(2+)</name>
        <dbReference type="ChEBI" id="CHEBI:29105"/>
    </ligand>
</feature>
<dbReference type="InterPro" id="IPR010491">
    <property type="entry name" value="PRP1_N"/>
</dbReference>
<feature type="region of interest" description="Disordered" evidence="7">
    <location>
        <begin position="102"/>
        <end position="125"/>
    </location>
</feature>
<keyword evidence="2" id="KW-0507">mRNA processing</keyword>
<dbReference type="Gene3D" id="1.20.140.30">
    <property type="entry name" value="MOB kinase activator"/>
    <property type="match status" value="1"/>
</dbReference>
<dbReference type="InterPro" id="IPR045075">
    <property type="entry name" value="Syf1-like"/>
</dbReference>
<organism evidence="9 10">
    <name type="scientific">Rhizoctonia solani</name>
    <dbReference type="NCBI Taxonomy" id="456999"/>
    <lineage>
        <taxon>Eukaryota</taxon>
        <taxon>Fungi</taxon>
        <taxon>Dikarya</taxon>
        <taxon>Basidiomycota</taxon>
        <taxon>Agaricomycotina</taxon>
        <taxon>Agaricomycetes</taxon>
        <taxon>Cantharellales</taxon>
        <taxon>Ceratobasidiaceae</taxon>
        <taxon>Rhizoctonia</taxon>
    </lineage>
</organism>
<evidence type="ECO:0000313" key="10">
    <source>
        <dbReference type="Proteomes" id="UP000663841"/>
    </source>
</evidence>
<evidence type="ECO:0000256" key="1">
    <source>
        <dbReference type="ARBA" id="ARBA00004123"/>
    </source>
</evidence>
<dbReference type="GO" id="GO:0071013">
    <property type="term" value="C:catalytic step 2 spliceosome"/>
    <property type="evidence" value="ECO:0007669"/>
    <property type="project" value="TreeGrafter"/>
</dbReference>
<dbReference type="InterPro" id="IPR019734">
    <property type="entry name" value="TPR_rpt"/>
</dbReference>
<accession>A0A8H2Y062</accession>
<dbReference type="InterPro" id="IPR011990">
    <property type="entry name" value="TPR-like_helical_dom_sf"/>
</dbReference>
<name>A0A8H2Y062_9AGAM</name>
<comment type="caution">
    <text evidence="9">The sequence shown here is derived from an EMBL/GenBank/DDBJ whole genome shotgun (WGS) entry which is preliminary data.</text>
</comment>
<dbReference type="GO" id="GO:0000244">
    <property type="term" value="P:spliceosomal tri-snRNP complex assembly"/>
    <property type="evidence" value="ECO:0007669"/>
    <property type="project" value="TreeGrafter"/>
</dbReference>
<evidence type="ECO:0000259" key="8">
    <source>
        <dbReference type="Pfam" id="PF06424"/>
    </source>
</evidence>
<keyword evidence="4" id="KW-0508">mRNA splicing</keyword>
<dbReference type="FunFam" id="1.25.40.10:FF:000256">
    <property type="entry name" value="Probable pre-mRNA splicing factor prp1"/>
    <property type="match status" value="1"/>
</dbReference>
<evidence type="ECO:0000256" key="5">
    <source>
        <dbReference type="ARBA" id="ARBA00023242"/>
    </source>
</evidence>
<keyword evidence="6" id="KW-0862">Zinc</keyword>
<dbReference type="SMART" id="SM00386">
    <property type="entry name" value="HAT"/>
    <property type="match status" value="13"/>
</dbReference>
<dbReference type="Pfam" id="PF06424">
    <property type="entry name" value="PRP1_N"/>
    <property type="match status" value="1"/>
</dbReference>
<keyword evidence="3" id="KW-0677">Repeat</keyword>
<evidence type="ECO:0000256" key="3">
    <source>
        <dbReference type="ARBA" id="ARBA00022737"/>
    </source>
</evidence>
<dbReference type="AlphaFoldDB" id="A0A8H2Y062"/>
<dbReference type="Pfam" id="PF13432">
    <property type="entry name" value="TPR_16"/>
    <property type="match status" value="1"/>
</dbReference>
<feature type="compositionally biased region" description="Basic and acidic residues" evidence="7">
    <location>
        <begin position="102"/>
        <end position="122"/>
    </location>
</feature>
<dbReference type="EMBL" id="CAJMWW010000088">
    <property type="protein sequence ID" value="CAE6437697.1"/>
    <property type="molecule type" value="Genomic_DNA"/>
</dbReference>
<proteinExistence type="predicted"/>
<dbReference type="PANTHER" id="PTHR11246:SF1">
    <property type="entry name" value="PRE-MRNA-PROCESSING FACTOR 6"/>
    <property type="match status" value="1"/>
</dbReference>
<dbReference type="InterPro" id="IPR036703">
    <property type="entry name" value="MOB_kinase_act_sf"/>
</dbReference>
<dbReference type="Pfam" id="PF03637">
    <property type="entry name" value="Mob1_phocein"/>
    <property type="match status" value="1"/>
</dbReference>
<dbReference type="PANTHER" id="PTHR11246">
    <property type="entry name" value="PRE-MRNA SPLICING FACTOR"/>
    <property type="match status" value="1"/>
</dbReference>
<dbReference type="SUPFAM" id="SSF101152">
    <property type="entry name" value="Mob1/phocein"/>
    <property type="match status" value="1"/>
</dbReference>
<gene>
    <name evidence="9" type="ORF">RDB_LOCUS83013</name>
</gene>
<evidence type="ECO:0000313" key="9">
    <source>
        <dbReference type="EMBL" id="CAE6437697.1"/>
    </source>
</evidence>
<protein>
    <recommendedName>
        <fullName evidence="8">PRP1 splicing factor N-terminal domain-containing protein</fullName>
    </recommendedName>
</protein>
<feature type="region of interest" description="Disordered" evidence="7">
    <location>
        <begin position="34"/>
        <end position="74"/>
    </location>
</feature>
<comment type="subcellular location">
    <subcellularLocation>
        <location evidence="1">Nucleus</location>
    </subcellularLocation>
</comment>
<dbReference type="GO" id="GO:0046540">
    <property type="term" value="C:U4/U6 x U5 tri-snRNP complex"/>
    <property type="evidence" value="ECO:0007669"/>
    <property type="project" value="TreeGrafter"/>
</dbReference>
<reference evidence="9" key="1">
    <citation type="submission" date="2021-01" db="EMBL/GenBank/DDBJ databases">
        <authorList>
            <person name="Kaushik A."/>
        </authorList>
    </citation>
    <scope>NUCLEOTIDE SEQUENCE</scope>
    <source>
        <strain evidence="9">AG3-T5</strain>
    </source>
</reference>
<dbReference type="SMART" id="SM00028">
    <property type="entry name" value="TPR"/>
    <property type="match status" value="4"/>
</dbReference>
<keyword evidence="5" id="KW-0539">Nucleus</keyword>
<evidence type="ECO:0000256" key="4">
    <source>
        <dbReference type="ARBA" id="ARBA00023187"/>
    </source>
</evidence>
<dbReference type="Gene3D" id="1.25.40.10">
    <property type="entry name" value="Tetratricopeptide repeat domain"/>
    <property type="match status" value="5"/>
</dbReference>
<dbReference type="SMART" id="SM01388">
    <property type="entry name" value="Mob1_phocein"/>
    <property type="match status" value="1"/>
</dbReference>
<feature type="binding site" evidence="6">
    <location>
        <position position="1035"/>
    </location>
    <ligand>
        <name>Zn(2+)</name>
        <dbReference type="ChEBI" id="CHEBI:29105"/>
    </ligand>
</feature>
<feature type="binding site" evidence="6">
    <location>
        <position position="951"/>
    </location>
    <ligand>
        <name>Zn(2+)</name>
        <dbReference type="ChEBI" id="CHEBI:29105"/>
    </ligand>
</feature>
<evidence type="ECO:0000256" key="7">
    <source>
        <dbReference type="SAM" id="MobiDB-lite"/>
    </source>
</evidence>
<dbReference type="Pfam" id="PF14559">
    <property type="entry name" value="TPR_19"/>
    <property type="match status" value="1"/>
</dbReference>
<evidence type="ECO:0000256" key="2">
    <source>
        <dbReference type="ARBA" id="ARBA00022664"/>
    </source>
</evidence>
<keyword evidence="6" id="KW-0479">Metal-binding</keyword>
<dbReference type="Pfam" id="PF13181">
    <property type="entry name" value="TPR_8"/>
    <property type="match status" value="1"/>
</dbReference>
<evidence type="ECO:0000256" key="6">
    <source>
        <dbReference type="PIRSR" id="PIRSR605301-1"/>
    </source>
</evidence>
<feature type="compositionally biased region" description="Acidic residues" evidence="7">
    <location>
        <begin position="62"/>
        <end position="74"/>
    </location>
</feature>
<feature type="binding site" evidence="6">
    <location>
        <position position="946"/>
    </location>
    <ligand>
        <name>Zn(2+)</name>
        <dbReference type="ChEBI" id="CHEBI:29105"/>
    </ligand>
</feature>
<sequence>MSAGGNKPNRLAFLTQTAPASYVAGLGRGASGFTTRSDIGPAREGPSAEAIAEAQARRGEEVEIDPEQLQDPDNEVGLLAGTVYEADDEEADRIYDAVDSKMDERRKARREAREREEQEKFRASRPKLQQQFADLKRGLSTVSDAEWESLPEVGNLTGKKRKRDPRMYAVPDSILVGDRDKVDYENSLDSRQQENGGFMSEIGDGGGALTNLVAIGQARDKVLGLKLDQIAGSSSTVDPKGYLTDLNSVIQKTEAEIGDIKRARMLFDSLVKSNPKHAPGWIAAACVEEHAGRMVAARKLIREGTEHCPKSEDVWLEAARLHQKDDAKIILANAVQHIPQSVKIWLAAADLEVDPQAKKRVMRKGKHILFNIDQRLTCPKLAVTHIPNSVRLWKENVNLEDSPAEARILLARATELIPASVELWLALARLETPERAKKVINQARKKVPTSHEIWIAAGRLIEEQARVGINEDGTDKTDAQRAAELEKVDQTLAMAVPQLRKHGAMLTRDQWLAEAEKCETEGSLRTAEAIVKASVAMEVEEEDRFDTWVADAESALSRGKVVVARSVLAYALRVLPDRRELWRKAADLEKAHGDRASLDGILSQAVKFCPQAEVLWLMSAKEKWLAGDVMAARSTLEQAFVANPESEAIWLAAVKLEAENGEMAVARELLVRARTVADTERIWMKCAVFERQQGQHTQALETLTTALQKYPAFDKLHMIKAQIYEDLGQIGEARTTYSKALKACPKSITLWTLASRLEERDNKAIKARSLLEKARLVNPKEDVLWAESVGVEERSTGATQAKVVLARGLQECPTSGLLWSLAIWLEPRATRKARSVDALKKSSDDPVIVCTVARLFWAEGKIEKARQWFQRALTIDKDLGETWAWWLKFERQHGTKPFVRAALVTGKFKTIVALPRYVDINEWVAVNIFDFYQNLNLFCAVISEVCSIQTCTSMTAGPNLSYEWTDRNRRAIALPAPTYIDYVMTWVQNCLDDETTFPTRSGQEFPPAASSSFAACCKAIFMQLFRVFAHIYHAHFTDLLHLHSEGHFNSLFAHFLVFGQQYRLLELKDITGERGKEAGVGVLWERWRQMGILDV</sequence>
<dbReference type="SUPFAM" id="SSF48452">
    <property type="entry name" value="TPR-like"/>
    <property type="match status" value="2"/>
</dbReference>
<feature type="domain" description="PRP1 splicing factor N-terminal" evidence="8">
    <location>
        <begin position="18"/>
        <end position="159"/>
    </location>
</feature>
<dbReference type="Proteomes" id="UP000663841">
    <property type="component" value="Unassembled WGS sequence"/>
</dbReference>